<protein>
    <recommendedName>
        <fullName evidence="1">Formyl transferase C-terminal domain-containing protein</fullName>
    </recommendedName>
</protein>
<dbReference type="Gene3D" id="3.10.25.10">
    <property type="entry name" value="Formyl transferase, C-terminal domain"/>
    <property type="match status" value="1"/>
</dbReference>
<dbReference type="Pfam" id="PF02911">
    <property type="entry name" value="Formyl_trans_C"/>
    <property type="match status" value="1"/>
</dbReference>
<evidence type="ECO:0000313" key="3">
    <source>
        <dbReference type="Proteomes" id="UP000694726"/>
    </source>
</evidence>
<dbReference type="SUPFAM" id="SSF50486">
    <property type="entry name" value="FMT C-terminal domain-like"/>
    <property type="match status" value="1"/>
</dbReference>
<dbReference type="InterPro" id="IPR005793">
    <property type="entry name" value="Formyl_trans_C"/>
</dbReference>
<evidence type="ECO:0000259" key="1">
    <source>
        <dbReference type="Pfam" id="PF02911"/>
    </source>
</evidence>
<dbReference type="FunFam" id="3.10.25.10:FF:000002">
    <property type="entry name" value="10-formyltetrahydrofolate dehydrogenase"/>
    <property type="match status" value="1"/>
</dbReference>
<dbReference type="InterPro" id="IPR011034">
    <property type="entry name" value="Formyl_transferase-like_C_sf"/>
</dbReference>
<feature type="domain" description="Formyl transferase C-terminal" evidence="1">
    <location>
        <begin position="30"/>
        <end position="94"/>
    </location>
</feature>
<dbReference type="InterPro" id="IPR037022">
    <property type="entry name" value="Formyl_trans_C_sf"/>
</dbReference>
<dbReference type="Ensembl" id="ENSSSCT00015013048.1">
    <property type="protein sequence ID" value="ENSSSCP00015005031.1"/>
    <property type="gene ID" value="ENSSSCG00015009636.1"/>
</dbReference>
<dbReference type="Proteomes" id="UP000694726">
    <property type="component" value="Unplaced"/>
</dbReference>
<sequence length="186" mass="20148">MVQAVRLIAEGKAPRLPQPEEGATYEGIQKKETARINWEQPAEAIHNWIRGNDKVPGAWTEACGQKLTFFNSTLNTAGLVPEGEAVPIPGAHRPGVVTKAGLLLFGNDDQMVTVLLQVPCPFCRLKAMYAVLSGAQAPQEGSMLHWRTLGIKRPQASRGETPYLPPSAGMATSLSLEDWPPASWVP</sequence>
<dbReference type="GO" id="GO:0003824">
    <property type="term" value="F:catalytic activity"/>
    <property type="evidence" value="ECO:0007669"/>
    <property type="project" value="InterPro"/>
</dbReference>
<proteinExistence type="predicted"/>
<reference evidence="2" key="1">
    <citation type="submission" date="2025-08" db="UniProtKB">
        <authorList>
            <consortium name="Ensembl"/>
        </authorList>
    </citation>
    <scope>IDENTIFICATION</scope>
</reference>
<organism evidence="2 3">
    <name type="scientific">Sus scrofa</name>
    <name type="common">Pig</name>
    <dbReference type="NCBI Taxonomy" id="9823"/>
    <lineage>
        <taxon>Eukaryota</taxon>
        <taxon>Metazoa</taxon>
        <taxon>Chordata</taxon>
        <taxon>Craniata</taxon>
        <taxon>Vertebrata</taxon>
        <taxon>Euteleostomi</taxon>
        <taxon>Mammalia</taxon>
        <taxon>Eutheria</taxon>
        <taxon>Laurasiatheria</taxon>
        <taxon>Artiodactyla</taxon>
        <taxon>Suina</taxon>
        <taxon>Suidae</taxon>
        <taxon>Sus</taxon>
    </lineage>
</organism>
<accession>A0A8D0LK70</accession>
<dbReference type="CDD" id="cd08703">
    <property type="entry name" value="FDH_Hydrolase_C"/>
    <property type="match status" value="1"/>
</dbReference>
<name>A0A8D0LK70_PIG</name>
<evidence type="ECO:0000313" key="2">
    <source>
        <dbReference type="Ensembl" id="ENSSSCP00015005031.1"/>
    </source>
</evidence>
<dbReference type="AlphaFoldDB" id="A0A8D0LK70"/>